<reference evidence="1 2" key="1">
    <citation type="submission" date="2020-08" db="EMBL/GenBank/DDBJ databases">
        <title>Plant Genome Project.</title>
        <authorList>
            <person name="Zhang R.-G."/>
        </authorList>
    </citation>
    <scope>NUCLEOTIDE SEQUENCE [LARGE SCALE GENOMIC DNA]</scope>
    <source>
        <tissue evidence="1">Rhizome</tissue>
    </source>
</reference>
<evidence type="ECO:0000313" key="1">
    <source>
        <dbReference type="EMBL" id="KAG6525482.1"/>
    </source>
</evidence>
<comment type="caution">
    <text evidence="1">The sequence shown here is derived from an EMBL/GenBank/DDBJ whole genome shotgun (WGS) entry which is preliminary data.</text>
</comment>
<protein>
    <submittedName>
        <fullName evidence="1">Uncharacterized protein</fullName>
    </submittedName>
</protein>
<organism evidence="1 2">
    <name type="scientific">Zingiber officinale</name>
    <name type="common">Ginger</name>
    <name type="synonym">Amomum zingiber</name>
    <dbReference type="NCBI Taxonomy" id="94328"/>
    <lineage>
        <taxon>Eukaryota</taxon>
        <taxon>Viridiplantae</taxon>
        <taxon>Streptophyta</taxon>
        <taxon>Embryophyta</taxon>
        <taxon>Tracheophyta</taxon>
        <taxon>Spermatophyta</taxon>
        <taxon>Magnoliopsida</taxon>
        <taxon>Liliopsida</taxon>
        <taxon>Zingiberales</taxon>
        <taxon>Zingiberaceae</taxon>
        <taxon>Zingiber</taxon>
    </lineage>
</organism>
<dbReference type="EMBL" id="JACMSC010000004">
    <property type="protein sequence ID" value="KAG6525482.1"/>
    <property type="molecule type" value="Genomic_DNA"/>
</dbReference>
<accession>A0A8J5LMF5</accession>
<sequence length="229" mass="25270">MRARLLQELGFHCVVMRLLGGDFATRDLFLQMRLLTLLPFPFFLFSFVTSSFPPSFMTPCKACWHAKTDTILLRQLPRREADINRTVFARCSALGGNSSPSVIAVPGTAMLGTTAVVSPPDVSLFEADGQLEAMFSGLRVIDIQGCYVRLSLKTYIPNIDTILLRHKVDFVEPPMSEHEMLVEFSERNMDIKSIEVVVAATLSTFGVRGDIAPNSVVALCFVASLVGIH</sequence>
<name>A0A8J5LMF5_ZINOF</name>
<dbReference type="PANTHER" id="PTHR36037:SF1">
    <property type="entry name" value="RNA-DIRECTED DNA POLYMERASE (REVERSE TRANSCRIPTASE)-RELATED FAMILY PROTEIN"/>
    <property type="match status" value="1"/>
</dbReference>
<evidence type="ECO:0000313" key="2">
    <source>
        <dbReference type="Proteomes" id="UP000734854"/>
    </source>
</evidence>
<gene>
    <name evidence="1" type="ORF">ZIOFF_015438</name>
</gene>
<dbReference type="PANTHER" id="PTHR36037">
    <property type="entry name" value="RNA-DIRECTED DNA POLYMERASE (REVERSE TRANSCRIPTASE)-RELATED FAMILY PROTEIN"/>
    <property type="match status" value="1"/>
</dbReference>
<dbReference type="AlphaFoldDB" id="A0A8J5LMF5"/>
<keyword evidence="2" id="KW-1185">Reference proteome</keyword>
<dbReference type="Proteomes" id="UP000734854">
    <property type="component" value="Unassembled WGS sequence"/>
</dbReference>
<proteinExistence type="predicted"/>